<dbReference type="PANTHER" id="PTHR12000">
    <property type="entry name" value="HEMOGLOBINASE FAMILY MEMBER"/>
    <property type="match status" value="1"/>
</dbReference>
<organism evidence="12">
    <name type="scientific">Salpingoeca rosetta (strain ATCC 50818 / BSB-021)</name>
    <dbReference type="NCBI Taxonomy" id="946362"/>
    <lineage>
        <taxon>Eukaryota</taxon>
        <taxon>Choanoflagellata</taxon>
        <taxon>Craspedida</taxon>
        <taxon>Salpingoecidae</taxon>
        <taxon>Salpingoeca</taxon>
    </lineage>
</organism>
<dbReference type="EC" id="3.4.22.34" evidence="3"/>
<evidence type="ECO:0000256" key="3">
    <source>
        <dbReference type="ARBA" id="ARBA00012628"/>
    </source>
</evidence>
<dbReference type="PRINTS" id="PR00776">
    <property type="entry name" value="HEMOGLOBNASE"/>
</dbReference>
<dbReference type="Pfam" id="PF20985">
    <property type="entry name" value="Legum_prodom"/>
    <property type="match status" value="1"/>
</dbReference>
<evidence type="ECO:0000256" key="9">
    <source>
        <dbReference type="SAM" id="SignalP"/>
    </source>
</evidence>
<dbReference type="Gene3D" id="3.40.50.1460">
    <property type="match status" value="1"/>
</dbReference>
<dbReference type="OMA" id="YPIDRIC"/>
<dbReference type="OrthoDB" id="192611at2759"/>
<comment type="catalytic activity">
    <reaction evidence="1">
        <text>Hydrolysis of proteins and small molecule substrates at -Asn-|-Xaa- bonds.</text>
        <dbReference type="EC" id="3.4.22.34"/>
    </reaction>
</comment>
<dbReference type="RefSeq" id="XP_004997528.1">
    <property type="nucleotide sequence ID" value="XM_004997471.1"/>
</dbReference>
<dbReference type="InterPro" id="IPR048501">
    <property type="entry name" value="Legum_prodom"/>
</dbReference>
<dbReference type="InterPro" id="IPR046427">
    <property type="entry name" value="Legumain_prodom_sf"/>
</dbReference>
<feature type="active site" evidence="8">
    <location>
        <position position="158"/>
    </location>
</feature>
<keyword evidence="6" id="KW-0378">Hydrolase</keyword>
<accession>F2U0N9</accession>
<dbReference type="InterPro" id="IPR001096">
    <property type="entry name" value="Peptidase_C13"/>
</dbReference>
<evidence type="ECO:0000259" key="10">
    <source>
        <dbReference type="Pfam" id="PF20985"/>
    </source>
</evidence>
<dbReference type="KEGG" id="sre:PTSG_01549"/>
<proteinExistence type="inferred from homology"/>
<dbReference type="STRING" id="946362.F2U0N9"/>
<evidence type="ECO:0000256" key="2">
    <source>
        <dbReference type="ARBA" id="ARBA00009941"/>
    </source>
</evidence>
<dbReference type="PROSITE" id="PS51257">
    <property type="entry name" value="PROKAR_LIPOPROTEIN"/>
    <property type="match status" value="1"/>
</dbReference>
<evidence type="ECO:0000313" key="12">
    <source>
        <dbReference type="Proteomes" id="UP000007799"/>
    </source>
</evidence>
<feature type="chain" id="PRO_5003290637" description="legumain" evidence="9">
    <location>
        <begin position="26"/>
        <end position="456"/>
    </location>
</feature>
<dbReference type="FunCoup" id="F2U0N9">
    <property type="interactions" value="143"/>
</dbReference>
<dbReference type="AlphaFoldDB" id="F2U0N9"/>
<dbReference type="FunFam" id="3.40.50.1460:FF:000006">
    <property type="entry name" value="Legumain"/>
    <property type="match status" value="1"/>
</dbReference>
<keyword evidence="7" id="KW-0788">Thiol protease</keyword>
<dbReference type="CDD" id="cd21115">
    <property type="entry name" value="legumain_C"/>
    <property type="match status" value="1"/>
</dbReference>
<evidence type="ECO:0000256" key="7">
    <source>
        <dbReference type="ARBA" id="ARBA00022807"/>
    </source>
</evidence>
<dbReference type="GO" id="GO:0006624">
    <property type="term" value="P:vacuolar protein processing"/>
    <property type="evidence" value="ECO:0007669"/>
    <property type="project" value="TreeGrafter"/>
</dbReference>
<dbReference type="GO" id="GO:0005773">
    <property type="term" value="C:vacuole"/>
    <property type="evidence" value="ECO:0007669"/>
    <property type="project" value="GOC"/>
</dbReference>
<feature type="signal peptide" evidence="9">
    <location>
        <begin position="1"/>
        <end position="25"/>
    </location>
</feature>
<keyword evidence="5 9" id="KW-0732">Signal</keyword>
<dbReference type="PIRSF" id="PIRSF019663">
    <property type="entry name" value="Legumain"/>
    <property type="match status" value="1"/>
</dbReference>
<keyword evidence="4" id="KW-0645">Protease</keyword>
<dbReference type="GeneID" id="16078123"/>
<dbReference type="PANTHER" id="PTHR12000:SF42">
    <property type="entry name" value="LEGUMAIN"/>
    <property type="match status" value="1"/>
</dbReference>
<dbReference type="eggNOG" id="KOG1348">
    <property type="taxonomic scope" value="Eukaryota"/>
</dbReference>
<evidence type="ECO:0000256" key="8">
    <source>
        <dbReference type="PIRSR" id="PIRSR019663-1"/>
    </source>
</evidence>
<protein>
    <recommendedName>
        <fullName evidence="3">legumain</fullName>
        <ecNumber evidence="3">3.4.22.34</ecNumber>
    </recommendedName>
</protein>
<gene>
    <name evidence="11" type="ORF">PTSG_01549</name>
</gene>
<evidence type="ECO:0000256" key="1">
    <source>
        <dbReference type="ARBA" id="ARBA00000810"/>
    </source>
</evidence>
<name>F2U0N9_SALR5</name>
<dbReference type="GO" id="GO:0004197">
    <property type="term" value="F:cysteine-type endopeptidase activity"/>
    <property type="evidence" value="ECO:0007669"/>
    <property type="project" value="UniProtKB-EC"/>
</dbReference>
<dbReference type="Gene3D" id="1.10.132.130">
    <property type="match status" value="1"/>
</dbReference>
<feature type="domain" description="Legumain prodomain" evidence="10">
    <location>
        <begin position="356"/>
        <end position="447"/>
    </location>
</feature>
<feature type="active site" description="Nucleophile" evidence="8">
    <location>
        <position position="199"/>
    </location>
</feature>
<dbReference type="Pfam" id="PF01650">
    <property type="entry name" value="Peptidase_C13"/>
    <property type="match status" value="1"/>
</dbReference>
<dbReference type="InParanoid" id="F2U0N9"/>
<keyword evidence="12" id="KW-1185">Reference proteome</keyword>
<evidence type="ECO:0000256" key="4">
    <source>
        <dbReference type="ARBA" id="ARBA00022670"/>
    </source>
</evidence>
<evidence type="ECO:0000313" key="11">
    <source>
        <dbReference type="EMBL" id="EGD80967.1"/>
    </source>
</evidence>
<sequence length="456" mass="49894">MARTAAAAAVAVLLVAACVVAPSMALPFTGSTNAAGGKNWAVLVAGSNTWGNYRHQADVCHAYQVLISHGFDPDNIITFMYDDLAQNIQNPNKGVIINRPNGPNVYQGVRKDYTKNDVTPQNFLNVIKGNKAAMSGIGSGRVLESGPNDNVFINFVDHGGPGIIAFPSDVLQASDLNNALSYMNQNNMYAQLVFYLEACESGSMFQNILPTNTKIFATTAADATHSSYACYYDSTLHTYLGDVYSVNWMENSDSSDLRQETLYQQYTIVKQETNTSTVCQFGDTSFDSSPVIDFLGGNNSTATLTHLHSADGHMHFRRRPTADAIDSRMVEIDIMLKRIAEARDDQETRTALQQELVSMLQLRADTRARFGRIVSRVAGEDSVERHMTTRLSLPDYTCVEKATRAFHDACLNLGANAWALEHTMAFVSMCSEGADPADIVAAINDDCSVKTMKLKL</sequence>
<dbReference type="Proteomes" id="UP000007799">
    <property type="component" value="Unassembled WGS sequence"/>
</dbReference>
<reference evidence="11" key="1">
    <citation type="submission" date="2009-08" db="EMBL/GenBank/DDBJ databases">
        <title>Annotation of Salpingoeca rosetta.</title>
        <authorList>
            <consortium name="The Broad Institute Genome Sequencing Platform"/>
            <person name="Russ C."/>
            <person name="Cuomo C."/>
            <person name="Burger G."/>
            <person name="Gray M.W."/>
            <person name="Holland P.W.H."/>
            <person name="King N."/>
            <person name="Lang F.B.F."/>
            <person name="Roger A.J."/>
            <person name="Ruiz-Trillo I."/>
            <person name="Young S.K."/>
            <person name="Zeng Q."/>
            <person name="Gargeya S."/>
            <person name="Alvarado L."/>
            <person name="Berlin A."/>
            <person name="Chapman S.B."/>
            <person name="Chen Z."/>
            <person name="Freedman E."/>
            <person name="Gellesch M."/>
            <person name="Goldberg J."/>
            <person name="Griggs A."/>
            <person name="Gujja S."/>
            <person name="Heilman E."/>
            <person name="Heiman D."/>
            <person name="Howarth C."/>
            <person name="Mehta T."/>
            <person name="Neiman D."/>
            <person name="Pearson M."/>
            <person name="Roberts A."/>
            <person name="Saif S."/>
            <person name="Shea T."/>
            <person name="Shenoy N."/>
            <person name="Sisk P."/>
            <person name="Stolte C."/>
            <person name="Sykes S."/>
            <person name="White J."/>
            <person name="Yandava C."/>
            <person name="Haas B."/>
            <person name="Nusbaum C."/>
            <person name="Birren B."/>
        </authorList>
    </citation>
    <scope>NUCLEOTIDE SEQUENCE [LARGE SCALE GENOMIC DNA]</scope>
    <source>
        <strain evidence="11">ATCC 50818</strain>
    </source>
</reference>
<dbReference type="EMBL" id="GL832958">
    <property type="protein sequence ID" value="EGD80967.1"/>
    <property type="molecule type" value="Genomic_DNA"/>
</dbReference>
<comment type="similarity">
    <text evidence="2">Belongs to the peptidase C13 family.</text>
</comment>
<dbReference type="GO" id="GO:0051603">
    <property type="term" value="P:proteolysis involved in protein catabolic process"/>
    <property type="evidence" value="ECO:0007669"/>
    <property type="project" value="TreeGrafter"/>
</dbReference>
<evidence type="ECO:0000256" key="6">
    <source>
        <dbReference type="ARBA" id="ARBA00022801"/>
    </source>
</evidence>
<evidence type="ECO:0000256" key="5">
    <source>
        <dbReference type="ARBA" id="ARBA00022729"/>
    </source>
</evidence>